<dbReference type="Gene3D" id="2.40.160.20">
    <property type="match status" value="1"/>
</dbReference>
<accession>A0ABY7S0Q0</accession>
<name>A0ABY7S0Q0_9FLAO</name>
<organism evidence="1 2">
    <name type="scientific">Psychroserpens ponticola</name>
    <dbReference type="NCBI Taxonomy" id="2932268"/>
    <lineage>
        <taxon>Bacteria</taxon>
        <taxon>Pseudomonadati</taxon>
        <taxon>Bacteroidota</taxon>
        <taxon>Flavobacteriia</taxon>
        <taxon>Flavobacteriales</taxon>
        <taxon>Flavobacteriaceae</taxon>
        <taxon>Psychroserpens</taxon>
    </lineage>
</organism>
<evidence type="ECO:0008006" key="3">
    <source>
        <dbReference type="Google" id="ProtNLM"/>
    </source>
</evidence>
<keyword evidence="2" id="KW-1185">Reference proteome</keyword>
<evidence type="ECO:0000313" key="2">
    <source>
        <dbReference type="Proteomes" id="UP001202717"/>
    </source>
</evidence>
<sequence>MFSAETVKNFTLEEPFKEFVSLSVDNKASFFEYIINASTSLFISDDIYFINDQTNGLKKLEIKKIQKSTDQGVFESTINSYVGILSYYAKNCQELQTEANSVKYNRKSLSDFVIKLNKCNNAEVKDYSTDKSVVNLLEVGITLGGNYATFEDTRNNGYKTSGADFGPSFGAFISFSPNITKYNLSFLFGVEYNQKKVDYNYEEPNFFGPRSVLHDANVVEPYLVATYQPFHNKQGLLSPYIGLGTSYGFTLKHDIEVKDIFSEEIY</sequence>
<protein>
    <recommendedName>
        <fullName evidence="3">Outer membrane protein beta-barrel domain-containing protein</fullName>
    </recommendedName>
</protein>
<proteinExistence type="predicted"/>
<dbReference type="RefSeq" id="WP_249995350.1">
    <property type="nucleotide sequence ID" value="NZ_CP116221.1"/>
</dbReference>
<gene>
    <name evidence="1" type="ORF">MUN68_003580</name>
</gene>
<evidence type="ECO:0000313" key="1">
    <source>
        <dbReference type="EMBL" id="WCO02582.1"/>
    </source>
</evidence>
<dbReference type="Proteomes" id="UP001202717">
    <property type="component" value="Chromosome"/>
</dbReference>
<reference evidence="1 2" key="1">
    <citation type="submission" date="2023-01" db="EMBL/GenBank/DDBJ databases">
        <title>Psychroserpens ponticola sp. nov., isolated from seawater.</title>
        <authorList>
            <person name="Kristyanto S."/>
            <person name="Jung J."/>
            <person name="Kim J.M."/>
            <person name="Jeon C.O."/>
        </authorList>
    </citation>
    <scope>NUCLEOTIDE SEQUENCE [LARGE SCALE GENOMIC DNA]</scope>
    <source>
        <strain evidence="1 2">MSW6</strain>
    </source>
</reference>
<dbReference type="EMBL" id="CP116221">
    <property type="protein sequence ID" value="WCO02582.1"/>
    <property type="molecule type" value="Genomic_DNA"/>
</dbReference>